<name>A0ABV4A0M9_9BURK</name>
<reference evidence="9 10" key="1">
    <citation type="journal article" date="2013" name="Int. J. Syst. Evol. Microbiol.">
        <title>Comamonas guangdongensis sp. nov., isolated from subterranean forest sediment, and emended description of the genus Comamonas.</title>
        <authorList>
            <person name="Zhang J."/>
            <person name="Wang Y."/>
            <person name="Zhou S."/>
            <person name="Wu C."/>
            <person name="He J."/>
            <person name="Li F."/>
        </authorList>
    </citation>
    <scope>NUCLEOTIDE SEQUENCE [LARGE SCALE GENOMIC DNA]</scope>
    <source>
        <strain evidence="9 10">CCTCC AB2011133</strain>
    </source>
</reference>
<dbReference type="Pfam" id="PF12729">
    <property type="entry name" value="4HB_MCP_1"/>
    <property type="match status" value="1"/>
</dbReference>
<dbReference type="PROSITE" id="PS50111">
    <property type="entry name" value="CHEMOTAXIS_TRANSDUC_2"/>
    <property type="match status" value="1"/>
</dbReference>
<evidence type="ECO:0000313" key="9">
    <source>
        <dbReference type="EMBL" id="MEX8194679.1"/>
    </source>
</evidence>
<feature type="domain" description="Methyl-accepting transducer" evidence="7">
    <location>
        <begin position="270"/>
        <end position="499"/>
    </location>
</feature>
<evidence type="ECO:0000259" key="8">
    <source>
        <dbReference type="PROSITE" id="PS50885"/>
    </source>
</evidence>
<dbReference type="PRINTS" id="PR00260">
    <property type="entry name" value="CHEMTRNSDUCR"/>
</dbReference>
<organism evidence="9 10">
    <name type="scientific">Comamonas guangdongensis</name>
    <dbReference type="NCBI Taxonomy" id="510515"/>
    <lineage>
        <taxon>Bacteria</taxon>
        <taxon>Pseudomonadati</taxon>
        <taxon>Pseudomonadota</taxon>
        <taxon>Betaproteobacteria</taxon>
        <taxon>Burkholderiales</taxon>
        <taxon>Comamonadaceae</taxon>
        <taxon>Comamonas</taxon>
    </lineage>
</organism>
<dbReference type="CDD" id="cd11386">
    <property type="entry name" value="MCP_signal"/>
    <property type="match status" value="1"/>
</dbReference>
<feature type="domain" description="HAMP" evidence="8">
    <location>
        <begin position="213"/>
        <end position="265"/>
    </location>
</feature>
<dbReference type="RefSeq" id="WP_369339858.1">
    <property type="nucleotide sequence ID" value="NZ_JBFYGN010000024.1"/>
</dbReference>
<accession>A0ABV4A0M9</accession>
<keyword evidence="6" id="KW-1133">Transmembrane helix</keyword>
<gene>
    <name evidence="9" type="ORF">AB6724_17745</name>
</gene>
<comment type="caution">
    <text evidence="9">The sequence shown here is derived from an EMBL/GenBank/DDBJ whole genome shotgun (WGS) entry which is preliminary data.</text>
</comment>
<feature type="transmembrane region" description="Helical" evidence="6">
    <location>
        <begin position="191"/>
        <end position="212"/>
    </location>
</feature>
<comment type="similarity">
    <text evidence="2">Belongs to the methyl-accepting chemotaxis (MCP) protein family.</text>
</comment>
<dbReference type="Proteomes" id="UP001561046">
    <property type="component" value="Unassembled WGS sequence"/>
</dbReference>
<dbReference type="InterPro" id="IPR004089">
    <property type="entry name" value="MCPsignal_dom"/>
</dbReference>
<dbReference type="EMBL" id="JBFYGN010000024">
    <property type="protein sequence ID" value="MEX8194679.1"/>
    <property type="molecule type" value="Genomic_DNA"/>
</dbReference>
<keyword evidence="6" id="KW-0472">Membrane</keyword>
<keyword evidence="3" id="KW-0807">Transducer</keyword>
<evidence type="ECO:0000256" key="1">
    <source>
        <dbReference type="ARBA" id="ARBA00022481"/>
    </source>
</evidence>
<dbReference type="SMART" id="SM00304">
    <property type="entry name" value="HAMP"/>
    <property type="match status" value="1"/>
</dbReference>
<dbReference type="Pfam" id="PF00672">
    <property type="entry name" value="HAMP"/>
    <property type="match status" value="1"/>
</dbReference>
<evidence type="ECO:0000256" key="6">
    <source>
        <dbReference type="SAM" id="Phobius"/>
    </source>
</evidence>
<dbReference type="InterPro" id="IPR004090">
    <property type="entry name" value="Chemotax_Me-accpt_rcpt"/>
</dbReference>
<keyword evidence="10" id="KW-1185">Reference proteome</keyword>
<dbReference type="InterPro" id="IPR051310">
    <property type="entry name" value="MCP_chemotaxis"/>
</dbReference>
<keyword evidence="1" id="KW-0488">Methylation</keyword>
<dbReference type="PANTHER" id="PTHR43531:SF14">
    <property type="entry name" value="METHYL-ACCEPTING CHEMOTAXIS PROTEIN I-RELATED"/>
    <property type="match status" value="1"/>
</dbReference>
<feature type="coiled-coil region" evidence="4">
    <location>
        <begin position="470"/>
        <end position="497"/>
    </location>
</feature>
<dbReference type="CDD" id="cd06225">
    <property type="entry name" value="HAMP"/>
    <property type="match status" value="1"/>
</dbReference>
<evidence type="ECO:0000256" key="4">
    <source>
        <dbReference type="SAM" id="Coils"/>
    </source>
</evidence>
<feature type="region of interest" description="Disordered" evidence="5">
    <location>
        <begin position="555"/>
        <end position="587"/>
    </location>
</feature>
<evidence type="ECO:0000259" key="7">
    <source>
        <dbReference type="PROSITE" id="PS50111"/>
    </source>
</evidence>
<dbReference type="Gene3D" id="1.10.287.950">
    <property type="entry name" value="Methyl-accepting chemotaxis protein"/>
    <property type="match status" value="1"/>
</dbReference>
<evidence type="ECO:0000256" key="3">
    <source>
        <dbReference type="PROSITE-ProRule" id="PRU00284"/>
    </source>
</evidence>
<dbReference type="SMART" id="SM00283">
    <property type="entry name" value="MA"/>
    <property type="match status" value="1"/>
</dbReference>
<evidence type="ECO:0000256" key="2">
    <source>
        <dbReference type="ARBA" id="ARBA00029447"/>
    </source>
</evidence>
<sequence>MTFLRNLKLANKLLASFVLILLISAVSGLYGLVQIDRVNATATDLAHHWMPAARSLLDMRYQLQRYRSQTMQHVMTNSMEEMAVYDKSMPKLWDELLKNQQQYAQYVQTDKERELLADIGKNLQLYAEQTAKVVDLSHRLLNDEAAEILRGDALKISRAINNSLDGLTEINAKSIEDTNQAGDDLYGASRWWISALLLGSILVGVLLAVLIARSISRPLQSAVQLAQSVAEGDLSGKIEVHSSDEVGQLLQALKAMNTSLQRIVGQVRQGTDSIATASSQIASGNQDLSSRTEEQASALEQTAASMEELTSTVQQNAGNAQQANQLASAASQVAVRGGATVAQVVQTMSAINESSRKIVDIIGVIDSIAFQTNILALNAAVEAARAGDQGRGFAVVASEVRTLAQRSAEAAKQIKQLIDDSVSKVQEGSHQVDEAGQTMDEIVMSVRRVTDIMGEISVASHQQTSGIEQVTQAVTQMDQMTQQNAALVEEAAAATDALRGQAAALAETVSFFKLGQVSAVGMSSPALAPARAAMPQAATKAGLATKPLATMANKPAVQAPAAKPKSIAEPAPVSAPVSAGDGDWETF</sequence>
<keyword evidence="6" id="KW-0812">Transmembrane</keyword>
<keyword evidence="4" id="KW-0175">Coiled coil</keyword>
<evidence type="ECO:0000256" key="5">
    <source>
        <dbReference type="SAM" id="MobiDB-lite"/>
    </source>
</evidence>
<protein>
    <submittedName>
        <fullName evidence="9">Methyl-accepting chemotaxis protein</fullName>
    </submittedName>
</protein>
<dbReference type="InterPro" id="IPR024478">
    <property type="entry name" value="HlyB_4HB_MCP"/>
</dbReference>
<dbReference type="PROSITE" id="PS50885">
    <property type="entry name" value="HAMP"/>
    <property type="match status" value="1"/>
</dbReference>
<dbReference type="Pfam" id="PF00015">
    <property type="entry name" value="MCPsignal"/>
    <property type="match status" value="1"/>
</dbReference>
<dbReference type="InterPro" id="IPR003660">
    <property type="entry name" value="HAMP_dom"/>
</dbReference>
<feature type="compositionally biased region" description="Low complexity" evidence="5">
    <location>
        <begin position="555"/>
        <end position="579"/>
    </location>
</feature>
<proteinExistence type="inferred from homology"/>
<evidence type="ECO:0000313" key="10">
    <source>
        <dbReference type="Proteomes" id="UP001561046"/>
    </source>
</evidence>
<dbReference type="SUPFAM" id="SSF58104">
    <property type="entry name" value="Methyl-accepting chemotaxis protein (MCP) signaling domain"/>
    <property type="match status" value="1"/>
</dbReference>
<dbReference type="PANTHER" id="PTHR43531">
    <property type="entry name" value="PROTEIN ICFG"/>
    <property type="match status" value="1"/>
</dbReference>